<keyword evidence="1" id="KW-1133">Transmembrane helix</keyword>
<feature type="domain" description="Acyltransferase 3" evidence="2">
    <location>
        <begin position="17"/>
        <end position="329"/>
    </location>
</feature>
<sequence length="368" mass="41541">MASLEQTSLLASHRSTGFDYIRIVLSIAIIAWHSVLVTMGPAAEVPFYSGPLRPMLHFLVPSFFALSGYLVAGSLLRTDHLPTFLTLRVLRIFPALCCEVVISALIIGTLLTTLPLADYFSDRVFHRYFLNVIGEIRYHLPGVFASNTTTTVNVQLWTIPYELKCYIGISLVSWLTLHRRPRIFVALLIVATLLLTVMNYSHFWEMDYAGRPTGRSVVLAFLWGVAFYLLRTKIPHNIYLFCAALAASWMFLKQPETEFLASPALAYVTVYVGLLQVRRTFLLLAGDISYGIYLYGFVIQQAVYQLLPNYRAWHENFLISLAIACVFGYVSWVGVESPALGKKKVVVQFVKSLSDRLEAFARRSVRSS</sequence>
<feature type="transmembrane region" description="Helical" evidence="1">
    <location>
        <begin position="92"/>
        <end position="117"/>
    </location>
</feature>
<dbReference type="GO" id="GO:0016787">
    <property type="term" value="F:hydrolase activity"/>
    <property type="evidence" value="ECO:0007669"/>
    <property type="project" value="UniProtKB-KW"/>
</dbReference>
<protein>
    <submittedName>
        <fullName evidence="3">Peptidoglycan/LPS O-acetylase OafA/YrhL, contains acyltransferase and SGNH-hydrolase domains</fullName>
    </submittedName>
</protein>
<name>A0A1I4QJH5_9BURK</name>
<dbReference type="AlphaFoldDB" id="A0A1I4QJH5"/>
<keyword evidence="1" id="KW-0812">Transmembrane</keyword>
<dbReference type="InterPro" id="IPR002656">
    <property type="entry name" value="Acyl_transf_3_dom"/>
</dbReference>
<keyword evidence="4" id="KW-1185">Reference proteome</keyword>
<feature type="transmembrane region" description="Helical" evidence="1">
    <location>
        <begin position="237"/>
        <end position="252"/>
    </location>
</feature>
<gene>
    <name evidence="3" type="ORF">SAMN02982985_03957</name>
</gene>
<dbReference type="Pfam" id="PF01757">
    <property type="entry name" value="Acyl_transf_3"/>
    <property type="match status" value="1"/>
</dbReference>
<reference evidence="3 4" key="1">
    <citation type="submission" date="2016-10" db="EMBL/GenBank/DDBJ databases">
        <authorList>
            <person name="de Groot N.N."/>
        </authorList>
    </citation>
    <scope>NUCLEOTIDE SEQUENCE [LARGE SCALE GENOMIC DNA]</scope>
    <source>
        <strain evidence="3 4">ATCC 43154</strain>
    </source>
</reference>
<organism evidence="3 4">
    <name type="scientific">Rugamonas rubra</name>
    <dbReference type="NCBI Taxonomy" id="758825"/>
    <lineage>
        <taxon>Bacteria</taxon>
        <taxon>Pseudomonadati</taxon>
        <taxon>Pseudomonadota</taxon>
        <taxon>Betaproteobacteria</taxon>
        <taxon>Burkholderiales</taxon>
        <taxon>Oxalobacteraceae</taxon>
        <taxon>Telluria group</taxon>
        <taxon>Rugamonas</taxon>
    </lineage>
</organism>
<evidence type="ECO:0000313" key="3">
    <source>
        <dbReference type="EMBL" id="SFM40211.1"/>
    </source>
</evidence>
<feature type="transmembrane region" description="Helical" evidence="1">
    <location>
        <begin position="20"/>
        <end position="43"/>
    </location>
</feature>
<dbReference type="Proteomes" id="UP000199470">
    <property type="component" value="Unassembled WGS sequence"/>
</dbReference>
<feature type="transmembrane region" description="Helical" evidence="1">
    <location>
        <begin position="316"/>
        <end position="335"/>
    </location>
</feature>
<evidence type="ECO:0000259" key="2">
    <source>
        <dbReference type="Pfam" id="PF01757"/>
    </source>
</evidence>
<feature type="transmembrane region" description="Helical" evidence="1">
    <location>
        <begin position="281"/>
        <end position="304"/>
    </location>
</feature>
<dbReference type="EMBL" id="FOTW01000019">
    <property type="protein sequence ID" value="SFM40211.1"/>
    <property type="molecule type" value="Genomic_DNA"/>
</dbReference>
<dbReference type="GO" id="GO:0016747">
    <property type="term" value="F:acyltransferase activity, transferring groups other than amino-acyl groups"/>
    <property type="evidence" value="ECO:0007669"/>
    <property type="project" value="InterPro"/>
</dbReference>
<feature type="transmembrane region" description="Helical" evidence="1">
    <location>
        <begin position="55"/>
        <end position="72"/>
    </location>
</feature>
<dbReference type="STRING" id="758825.SAMN02982985_03957"/>
<feature type="transmembrane region" description="Helical" evidence="1">
    <location>
        <begin position="213"/>
        <end position="230"/>
    </location>
</feature>
<dbReference type="RefSeq" id="WP_174900595.1">
    <property type="nucleotide sequence ID" value="NZ_FOTW01000019.1"/>
</dbReference>
<keyword evidence="3" id="KW-0378">Hydrolase</keyword>
<keyword evidence="3" id="KW-0012">Acyltransferase</keyword>
<keyword evidence="1" id="KW-0472">Membrane</keyword>
<feature type="transmembrane region" description="Helical" evidence="1">
    <location>
        <begin position="183"/>
        <end position="201"/>
    </location>
</feature>
<accession>A0A1I4QJH5</accession>
<proteinExistence type="predicted"/>
<evidence type="ECO:0000313" key="4">
    <source>
        <dbReference type="Proteomes" id="UP000199470"/>
    </source>
</evidence>
<keyword evidence="3" id="KW-0808">Transferase</keyword>
<evidence type="ECO:0000256" key="1">
    <source>
        <dbReference type="SAM" id="Phobius"/>
    </source>
</evidence>
<feature type="transmembrane region" description="Helical" evidence="1">
    <location>
        <begin position="258"/>
        <end position="274"/>
    </location>
</feature>